<reference evidence="4 5" key="1">
    <citation type="submission" date="2022-10" db="EMBL/GenBank/DDBJ databases">
        <title>Host association and intracellularity evolved multiple times independently in the Rickettsiales.</title>
        <authorList>
            <person name="Castelli M."/>
            <person name="Nardi T."/>
            <person name="Gammuto L."/>
            <person name="Bellinzona G."/>
            <person name="Sabaneyeva E."/>
            <person name="Potekhin A."/>
            <person name="Serra V."/>
            <person name="Petroni G."/>
            <person name="Sassera D."/>
        </authorList>
    </citation>
    <scope>NUCLEOTIDE SEQUENCE [LARGE SCALE GENOMIC DNA]</scope>
    <source>
        <strain evidence="4 5">Kr 154-4</strain>
    </source>
</reference>
<dbReference type="EMBL" id="CP112932">
    <property type="protein sequence ID" value="WPY01250.1"/>
    <property type="molecule type" value="Genomic_DNA"/>
</dbReference>
<evidence type="ECO:0000259" key="3">
    <source>
        <dbReference type="PROSITE" id="PS51755"/>
    </source>
</evidence>
<dbReference type="InterPro" id="IPR036388">
    <property type="entry name" value="WH-like_DNA-bd_sf"/>
</dbReference>
<name>A0ABZ0UT81_9RICK</name>
<evidence type="ECO:0000313" key="5">
    <source>
        <dbReference type="Proteomes" id="UP001326613"/>
    </source>
</evidence>
<dbReference type="PROSITE" id="PS51755">
    <property type="entry name" value="OMPR_PHOB"/>
    <property type="match status" value="1"/>
</dbReference>
<dbReference type="Proteomes" id="UP001326613">
    <property type="component" value="Chromosome"/>
</dbReference>
<evidence type="ECO:0000313" key="4">
    <source>
        <dbReference type="EMBL" id="WPY01250.1"/>
    </source>
</evidence>
<sequence length="266" mass="31070">MTNSAGITGIKRVEIVVSPIPLIWDTIQDHLSSSRDLSIESVFLNNIYEIDQYKKIDLLIVDGDYGHLFNRFHIKTTIIFDHKAEVEFWKGSRSLLQLASKRGFEGDTERKTAEHFLVREDLSAGSTYKSSTEVEFWKRSTNEQVKFSLPCHLSHLLEVITSNRERQQIFCCINNQWIYDQQCATIADNQIKCKLTEKENEVIATMIKADNYQINKEDLLKNIWQYHPESDSSTIEAHLHRLKQKLPANLLQYKENYYRLVITNIE</sequence>
<accession>A0ABZ0UT81</accession>
<dbReference type="NCBIfam" id="TIGR01045">
    <property type="entry name" value="RPE1"/>
    <property type="match status" value="1"/>
</dbReference>
<dbReference type="Gene3D" id="1.10.10.10">
    <property type="entry name" value="Winged helix-like DNA-binding domain superfamily/Winged helix DNA-binding domain"/>
    <property type="match status" value="1"/>
</dbReference>
<dbReference type="InterPro" id="IPR005728">
    <property type="entry name" value="RPE1"/>
</dbReference>
<gene>
    <name evidence="4" type="ORF">Trichorick_01158</name>
</gene>
<dbReference type="SUPFAM" id="SSF46894">
    <property type="entry name" value="C-terminal effector domain of the bipartite response regulators"/>
    <property type="match status" value="1"/>
</dbReference>
<keyword evidence="1 2" id="KW-0238">DNA-binding</keyword>
<feature type="DNA-binding region" description="OmpR/PhoB-type" evidence="2">
    <location>
        <begin position="167"/>
        <end position="266"/>
    </location>
</feature>
<evidence type="ECO:0000256" key="1">
    <source>
        <dbReference type="ARBA" id="ARBA00023125"/>
    </source>
</evidence>
<organism evidence="4 5">
    <name type="scientific">Candidatus Trichorickettsia mobilis</name>
    <dbReference type="NCBI Taxonomy" id="1346319"/>
    <lineage>
        <taxon>Bacteria</taxon>
        <taxon>Pseudomonadati</taxon>
        <taxon>Pseudomonadota</taxon>
        <taxon>Alphaproteobacteria</taxon>
        <taxon>Rickettsiales</taxon>
        <taxon>Rickettsiaceae</taxon>
        <taxon>Rickettsieae</taxon>
        <taxon>Candidatus Trichorickettsia</taxon>
    </lineage>
</organism>
<keyword evidence="5" id="KW-1185">Reference proteome</keyword>
<proteinExistence type="predicted"/>
<dbReference type="InterPro" id="IPR001867">
    <property type="entry name" value="OmpR/PhoB-type_DNA-bd"/>
</dbReference>
<dbReference type="RefSeq" id="WP_410250241.1">
    <property type="nucleotide sequence ID" value="NZ_CP112932.1"/>
</dbReference>
<evidence type="ECO:0000256" key="2">
    <source>
        <dbReference type="PROSITE-ProRule" id="PRU01091"/>
    </source>
</evidence>
<dbReference type="SMART" id="SM00862">
    <property type="entry name" value="Trans_reg_C"/>
    <property type="match status" value="1"/>
</dbReference>
<protein>
    <submittedName>
        <fullName evidence="4">Helix-turn-helix domain and RPE1 containing protein</fullName>
    </submittedName>
</protein>
<dbReference type="InterPro" id="IPR016032">
    <property type="entry name" value="Sig_transdc_resp-reg_C-effctor"/>
</dbReference>
<feature type="domain" description="OmpR/PhoB-type" evidence="3">
    <location>
        <begin position="167"/>
        <end position="266"/>
    </location>
</feature>
<dbReference type="Pfam" id="PF00486">
    <property type="entry name" value="Trans_reg_C"/>
    <property type="match status" value="1"/>
</dbReference>